<dbReference type="Pfam" id="PF00069">
    <property type="entry name" value="Pkinase"/>
    <property type="match status" value="1"/>
</dbReference>
<name>A0A9Q1J7I5_SYNKA</name>
<dbReference type="EMBL" id="JAINUF010000003">
    <property type="protein sequence ID" value="KAJ8370143.1"/>
    <property type="molecule type" value="Genomic_DNA"/>
</dbReference>
<keyword evidence="13" id="KW-1185">Reference proteome</keyword>
<sequence length="579" mass="65286">MIKARANISLSFGRWRELRELKRLKSDAERSVHFSGNRTSKECSIMPFGCLIPRDGGKSSNLSDITDKYEFGQILRAKEFCELCLAKERQTGQVFICKKFLKKDGRKVRRAAKNEILILRMLSHPNILQLMDTYETRKEYFIIQEIATGGDLFDWILDQGSYTERDAANVIRQVLEAVAYLHSLNIVHRNLKLENLMYYTENNQSKVVLRDFYLSRFENGSITEPCGTPEYLAPEVVNRHRYGRPVDCWAVGVIMYILLSGNPPFYDEAEEENMDLHNRVIFCRIAAGEFEFDSPYWDDISTAAKALVCRLMEVDQMLRITAQDALGHEWIIGQVASEKNLKDVVCAQFERNFAKSKWRKALCVTTFMQRLRTPEARSPGSEGAKKGHMEDEGAATPGGTSDFSQQVRDENRRTEQAEGTIAEMRKRSESGKNRAVPPVSPSAECNPALTRKVPSPHTHGSETWDREEHEKALYSEAQRILESEEVEQAQEEQDCSNAAEKHAADSSYRSSSSSVPCSGPAIGTTAHPADQHEAAHQQEREGEERGEYIFGSRCQIPAGTAEERVECGDGSSEGGGRTG</sequence>
<evidence type="ECO:0000256" key="2">
    <source>
        <dbReference type="ARBA" id="ARBA00004284"/>
    </source>
</evidence>
<evidence type="ECO:0000256" key="8">
    <source>
        <dbReference type="ARBA" id="ARBA00039200"/>
    </source>
</evidence>
<evidence type="ECO:0000256" key="1">
    <source>
        <dbReference type="ARBA" id="ARBA00001913"/>
    </source>
</evidence>
<comment type="cofactor">
    <cofactor evidence="1">
        <name>Ca(2+)</name>
        <dbReference type="ChEBI" id="CHEBI:29108"/>
    </cofactor>
</comment>
<dbReference type="GO" id="GO:0030659">
    <property type="term" value="C:cytoplasmic vesicle membrane"/>
    <property type="evidence" value="ECO:0007669"/>
    <property type="project" value="UniProtKB-SubCell"/>
</dbReference>
<organism evidence="12 13">
    <name type="scientific">Synaphobranchus kaupii</name>
    <name type="common">Kaup's arrowtooth eel</name>
    <dbReference type="NCBI Taxonomy" id="118154"/>
    <lineage>
        <taxon>Eukaryota</taxon>
        <taxon>Metazoa</taxon>
        <taxon>Chordata</taxon>
        <taxon>Craniata</taxon>
        <taxon>Vertebrata</taxon>
        <taxon>Euteleostomi</taxon>
        <taxon>Actinopterygii</taxon>
        <taxon>Neopterygii</taxon>
        <taxon>Teleostei</taxon>
        <taxon>Anguilliformes</taxon>
        <taxon>Synaphobranchidae</taxon>
        <taxon>Synaphobranchus</taxon>
    </lineage>
</organism>
<comment type="caution">
    <text evidence="12">The sequence shown here is derived from an EMBL/GenBank/DDBJ whole genome shotgun (WGS) entry which is preliminary data.</text>
</comment>
<feature type="region of interest" description="Disordered" evidence="10">
    <location>
        <begin position="483"/>
        <end position="579"/>
    </location>
</feature>
<dbReference type="FunFam" id="1.10.510.10:FF:000188">
    <property type="entry name" value="CaM kinase-like vesicle-associated, like"/>
    <property type="match status" value="1"/>
</dbReference>
<dbReference type="PROSITE" id="PS50011">
    <property type="entry name" value="PROTEIN_KINASE_DOM"/>
    <property type="match status" value="1"/>
</dbReference>
<dbReference type="Gene3D" id="3.30.200.20">
    <property type="entry name" value="Phosphorylase Kinase, domain 1"/>
    <property type="match status" value="1"/>
</dbReference>
<dbReference type="GO" id="GO:0045202">
    <property type="term" value="C:synapse"/>
    <property type="evidence" value="ECO:0007669"/>
    <property type="project" value="UniProtKB-ARBA"/>
</dbReference>
<feature type="compositionally biased region" description="Low complexity" evidence="10">
    <location>
        <begin position="506"/>
        <end position="518"/>
    </location>
</feature>
<dbReference type="GO" id="GO:0004672">
    <property type="term" value="F:protein kinase activity"/>
    <property type="evidence" value="ECO:0007669"/>
    <property type="project" value="InterPro"/>
</dbReference>
<evidence type="ECO:0000256" key="4">
    <source>
        <dbReference type="ARBA" id="ARBA00022860"/>
    </source>
</evidence>
<evidence type="ECO:0000256" key="9">
    <source>
        <dbReference type="ARBA" id="ARBA00055881"/>
    </source>
</evidence>
<feature type="region of interest" description="Disordered" evidence="10">
    <location>
        <begin position="374"/>
        <end position="470"/>
    </location>
</feature>
<proteinExistence type="inferred from homology"/>
<feature type="compositionally biased region" description="Basic and acidic residues" evidence="10">
    <location>
        <begin position="459"/>
        <end position="470"/>
    </location>
</feature>
<evidence type="ECO:0000259" key="11">
    <source>
        <dbReference type="PROSITE" id="PS50011"/>
    </source>
</evidence>
<dbReference type="PANTHER" id="PTHR24347">
    <property type="entry name" value="SERINE/THREONINE-PROTEIN KINASE"/>
    <property type="match status" value="1"/>
</dbReference>
<comment type="subcellular location">
    <subcellularLocation>
        <location evidence="2">Cytoplasmic vesicle membrane</location>
        <topology evidence="2">Peripheral membrane protein</topology>
    </subcellularLocation>
</comment>
<dbReference type="OrthoDB" id="40902at2759"/>
<dbReference type="GO" id="GO:0005524">
    <property type="term" value="F:ATP binding"/>
    <property type="evidence" value="ECO:0007669"/>
    <property type="project" value="InterPro"/>
</dbReference>
<keyword evidence="6" id="KW-0968">Cytoplasmic vesicle</keyword>
<comment type="function">
    <text evidence="9">Does not appear to have detectable kinase activity.</text>
</comment>
<feature type="compositionally biased region" description="Basic and acidic residues" evidence="10">
    <location>
        <begin position="423"/>
        <end position="432"/>
    </location>
</feature>
<dbReference type="AlphaFoldDB" id="A0A9Q1J7I5"/>
<gene>
    <name evidence="12" type="ORF">SKAU_G00101710</name>
</gene>
<evidence type="ECO:0000256" key="6">
    <source>
        <dbReference type="ARBA" id="ARBA00023329"/>
    </source>
</evidence>
<keyword evidence="4" id="KW-0112">Calmodulin-binding</keyword>
<dbReference type="GO" id="GO:0005516">
    <property type="term" value="F:calmodulin binding"/>
    <property type="evidence" value="ECO:0007669"/>
    <property type="project" value="UniProtKB-KW"/>
</dbReference>
<reference evidence="12" key="1">
    <citation type="journal article" date="2023" name="Science">
        <title>Genome structures resolve the early diversification of teleost fishes.</title>
        <authorList>
            <person name="Parey E."/>
            <person name="Louis A."/>
            <person name="Montfort J."/>
            <person name="Bouchez O."/>
            <person name="Roques C."/>
            <person name="Iampietro C."/>
            <person name="Lluch J."/>
            <person name="Castinel A."/>
            <person name="Donnadieu C."/>
            <person name="Desvignes T."/>
            <person name="Floi Bucao C."/>
            <person name="Jouanno E."/>
            <person name="Wen M."/>
            <person name="Mejri S."/>
            <person name="Dirks R."/>
            <person name="Jansen H."/>
            <person name="Henkel C."/>
            <person name="Chen W.J."/>
            <person name="Zahm M."/>
            <person name="Cabau C."/>
            <person name="Klopp C."/>
            <person name="Thompson A.W."/>
            <person name="Robinson-Rechavi M."/>
            <person name="Braasch I."/>
            <person name="Lecointre G."/>
            <person name="Bobe J."/>
            <person name="Postlethwait J.H."/>
            <person name="Berthelot C."/>
            <person name="Roest Crollius H."/>
            <person name="Guiguen Y."/>
        </authorList>
    </citation>
    <scope>NUCLEOTIDE SEQUENCE</scope>
    <source>
        <strain evidence="12">WJC10195</strain>
    </source>
</reference>
<feature type="compositionally biased region" description="Acidic residues" evidence="10">
    <location>
        <begin position="483"/>
        <end position="494"/>
    </location>
</feature>
<accession>A0A9Q1J7I5</accession>
<protein>
    <recommendedName>
        <fullName evidence="8">CaM kinase-like vesicle-associated protein</fullName>
    </recommendedName>
</protein>
<evidence type="ECO:0000256" key="7">
    <source>
        <dbReference type="ARBA" id="ARBA00038588"/>
    </source>
</evidence>
<evidence type="ECO:0000313" key="12">
    <source>
        <dbReference type="EMBL" id="KAJ8370143.1"/>
    </source>
</evidence>
<keyword evidence="5" id="KW-0472">Membrane</keyword>
<feature type="compositionally biased region" description="Basic and acidic residues" evidence="10">
    <location>
        <begin position="529"/>
        <end position="547"/>
    </location>
</feature>
<dbReference type="SUPFAM" id="SSF56112">
    <property type="entry name" value="Protein kinase-like (PK-like)"/>
    <property type="match status" value="1"/>
</dbReference>
<dbReference type="Gene3D" id="1.10.510.10">
    <property type="entry name" value="Transferase(Phosphotransferase) domain 1"/>
    <property type="match status" value="1"/>
</dbReference>
<evidence type="ECO:0000256" key="3">
    <source>
        <dbReference type="ARBA" id="ARBA00006692"/>
    </source>
</evidence>
<dbReference type="InterPro" id="IPR011009">
    <property type="entry name" value="Kinase-like_dom_sf"/>
</dbReference>
<dbReference type="Proteomes" id="UP001152622">
    <property type="component" value="Chromosome 3"/>
</dbReference>
<feature type="compositionally biased region" description="Basic and acidic residues" evidence="10">
    <location>
        <begin position="407"/>
        <end position="416"/>
    </location>
</feature>
<evidence type="ECO:0000313" key="13">
    <source>
        <dbReference type="Proteomes" id="UP001152622"/>
    </source>
</evidence>
<comment type="similarity">
    <text evidence="3">Belongs to the protein kinase superfamily. CAMK Ser/Thr protein kinase family.</text>
</comment>
<dbReference type="FunFam" id="3.30.200.20:FF:000155">
    <property type="entry name" value="CaM kinase-like vesicle-associated, like"/>
    <property type="match status" value="1"/>
</dbReference>
<evidence type="ECO:0000256" key="5">
    <source>
        <dbReference type="ARBA" id="ARBA00023136"/>
    </source>
</evidence>
<dbReference type="InterPro" id="IPR000719">
    <property type="entry name" value="Prot_kinase_dom"/>
</dbReference>
<comment type="subunit">
    <text evidence="7">Interacts with calmodulin, in the presence of calcium.</text>
</comment>
<evidence type="ECO:0000256" key="10">
    <source>
        <dbReference type="SAM" id="MobiDB-lite"/>
    </source>
</evidence>
<feature type="domain" description="Protein kinase" evidence="11">
    <location>
        <begin position="60"/>
        <end position="331"/>
    </location>
</feature>